<organism evidence="2 3">
    <name type="scientific">Parasponia andersonii</name>
    <name type="common">Sponia andersonii</name>
    <dbReference type="NCBI Taxonomy" id="3476"/>
    <lineage>
        <taxon>Eukaryota</taxon>
        <taxon>Viridiplantae</taxon>
        <taxon>Streptophyta</taxon>
        <taxon>Embryophyta</taxon>
        <taxon>Tracheophyta</taxon>
        <taxon>Spermatophyta</taxon>
        <taxon>Magnoliopsida</taxon>
        <taxon>eudicotyledons</taxon>
        <taxon>Gunneridae</taxon>
        <taxon>Pentapetalae</taxon>
        <taxon>rosids</taxon>
        <taxon>fabids</taxon>
        <taxon>Rosales</taxon>
        <taxon>Cannabaceae</taxon>
        <taxon>Parasponia</taxon>
    </lineage>
</organism>
<evidence type="ECO:0000313" key="3">
    <source>
        <dbReference type="Proteomes" id="UP000237105"/>
    </source>
</evidence>
<evidence type="ECO:0000256" key="1">
    <source>
        <dbReference type="SAM" id="MobiDB-lite"/>
    </source>
</evidence>
<proteinExistence type="predicted"/>
<dbReference type="Proteomes" id="UP000237105">
    <property type="component" value="Unassembled WGS sequence"/>
</dbReference>
<protein>
    <submittedName>
        <fullName evidence="2">Uncharacterized protein</fullName>
    </submittedName>
</protein>
<feature type="non-terminal residue" evidence="2">
    <location>
        <position position="1"/>
    </location>
</feature>
<dbReference type="OrthoDB" id="10577172at2759"/>
<gene>
    <name evidence="2" type="ORF">PanWU01x14_265570</name>
</gene>
<evidence type="ECO:0000313" key="2">
    <source>
        <dbReference type="EMBL" id="PON44572.1"/>
    </source>
</evidence>
<comment type="caution">
    <text evidence="2">The sequence shown here is derived from an EMBL/GenBank/DDBJ whole genome shotgun (WGS) entry which is preliminary data.</text>
</comment>
<reference evidence="3" key="1">
    <citation type="submission" date="2016-06" db="EMBL/GenBank/DDBJ databases">
        <title>Parallel loss of symbiosis genes in relatives of nitrogen-fixing non-legume Parasponia.</title>
        <authorList>
            <person name="Van Velzen R."/>
            <person name="Holmer R."/>
            <person name="Bu F."/>
            <person name="Rutten L."/>
            <person name="Van Zeijl A."/>
            <person name="Liu W."/>
            <person name="Santuari L."/>
            <person name="Cao Q."/>
            <person name="Sharma T."/>
            <person name="Shen D."/>
            <person name="Roswanjaya Y."/>
            <person name="Wardhani T."/>
            <person name="Kalhor M.S."/>
            <person name="Jansen J."/>
            <person name="Van den Hoogen J."/>
            <person name="Gungor B."/>
            <person name="Hartog M."/>
            <person name="Hontelez J."/>
            <person name="Verver J."/>
            <person name="Yang W.-C."/>
            <person name="Schijlen E."/>
            <person name="Repin R."/>
            <person name="Schilthuizen M."/>
            <person name="Schranz E."/>
            <person name="Heidstra R."/>
            <person name="Miyata K."/>
            <person name="Fedorova E."/>
            <person name="Kohlen W."/>
            <person name="Bisseling T."/>
            <person name="Smit S."/>
            <person name="Geurts R."/>
        </authorList>
    </citation>
    <scope>NUCLEOTIDE SEQUENCE [LARGE SCALE GENOMIC DNA]</scope>
    <source>
        <strain evidence="3">cv. WU1-14</strain>
    </source>
</reference>
<name>A0A2P5B6Z0_PARAD</name>
<keyword evidence="3" id="KW-1185">Reference proteome</keyword>
<feature type="region of interest" description="Disordered" evidence="1">
    <location>
        <begin position="86"/>
        <end position="141"/>
    </location>
</feature>
<feature type="region of interest" description="Disordered" evidence="1">
    <location>
        <begin position="1"/>
        <end position="58"/>
    </location>
</feature>
<sequence>LGKHSGEPSSPTTLKLFGKERLAGGSRPLEVGRAGNAGGKSFGFSSSSLRRSESNISSNELRTIIDGDADNIIFFQNLRIQIPKLFTQNQPKKKTQHKNPSNSSSHSENQDSKNPNSETEYRKGKHRGANSSNSFIRFHKK</sequence>
<feature type="compositionally biased region" description="Low complexity" evidence="1">
    <location>
        <begin position="42"/>
        <end position="58"/>
    </location>
</feature>
<dbReference type="AlphaFoldDB" id="A0A2P5B6Z0"/>
<accession>A0A2P5B6Z0</accession>
<dbReference type="EMBL" id="JXTB01000347">
    <property type="protein sequence ID" value="PON44572.1"/>
    <property type="molecule type" value="Genomic_DNA"/>
</dbReference>